<protein>
    <recommendedName>
        <fullName evidence="3">DUF1963 domain-containing protein</fullName>
    </recommendedName>
</protein>
<dbReference type="InterPro" id="IPR015315">
    <property type="entry name" value="DUF1963"/>
</dbReference>
<dbReference type="EMBL" id="CP013331">
    <property type="protein sequence ID" value="ALQ40741.1"/>
    <property type="molecule type" value="Genomic_DNA"/>
</dbReference>
<accession>A0A0S2ZP46</accession>
<dbReference type="PANTHER" id="PTHR36436">
    <property type="entry name" value="SLL5081 PROTEIN"/>
    <property type="match status" value="1"/>
</dbReference>
<dbReference type="PANTHER" id="PTHR36436:SF6">
    <property type="entry name" value="SLL5081 PROTEIN"/>
    <property type="match status" value="1"/>
</dbReference>
<dbReference type="InterPro" id="IPR035948">
    <property type="entry name" value="YwqG-like_sf"/>
</dbReference>
<dbReference type="RefSeq" id="WP_060568854.1">
    <property type="nucleotide sequence ID" value="NZ_CP013331.1"/>
</dbReference>
<reference evidence="1 2" key="1">
    <citation type="submission" date="2015-11" db="EMBL/GenBank/DDBJ databases">
        <authorList>
            <person name="Zhang Y."/>
            <person name="Guo Z."/>
        </authorList>
    </citation>
    <scope>NUCLEOTIDE SEQUENCE [LARGE SCALE GENOMIC DNA]</scope>
    <source>
        <strain evidence="1 2">ChDC F174</strain>
    </source>
</reference>
<evidence type="ECO:0000313" key="2">
    <source>
        <dbReference type="Proteomes" id="UP000063275"/>
    </source>
</evidence>
<dbReference type="AlphaFoldDB" id="A0A0S2ZP46"/>
<proteinExistence type="predicted"/>
<dbReference type="Pfam" id="PF09234">
    <property type="entry name" value="DUF1963"/>
    <property type="match status" value="1"/>
</dbReference>
<dbReference type="OrthoDB" id="8856529at2"/>
<dbReference type="Gene3D" id="2.30.320.10">
    <property type="entry name" value="YwqG-like"/>
    <property type="match status" value="1"/>
</dbReference>
<gene>
    <name evidence="1" type="ORF">RN87_09415</name>
</gene>
<dbReference type="KEGG" id="fhw:RN87_09415"/>
<dbReference type="SUPFAM" id="SSF103032">
    <property type="entry name" value="Hypothetical protein YwqG"/>
    <property type="match status" value="1"/>
</dbReference>
<name>A0A0S2ZP46_9FUSO</name>
<evidence type="ECO:0000313" key="1">
    <source>
        <dbReference type="EMBL" id="ALQ40741.1"/>
    </source>
</evidence>
<sequence length="280" mass="33198">MDLKKIMSEMLLNIKKNEITISTELNNNSEIINKSKIGGKPYLPKDFVWPYYQELPLSFLAQINLEEVNSLDKDRLLPSKGMLYFFYELETEEWGYELKNKGCAKVFYYEDTSNFELIDFPKDMKDSCQVPEFKVTFKANISYPSYEDFDIIHNGGKEVADNYEDFQDAYFDIYNKHIESLDSYTKLLGYPDVIQSSMEEQCAAITKGFYMGGIDSPKKYREEVIKDSKDWILLFQMDAIEVDDYELRFEDSGHIYFWIKKEDLKNKNFDNVWLILQFYE</sequence>
<organism evidence="1">
    <name type="scientific">Fusobacterium hwasookii ChDC F174</name>
    <dbReference type="NCBI Taxonomy" id="1307442"/>
    <lineage>
        <taxon>Bacteria</taxon>
        <taxon>Fusobacteriati</taxon>
        <taxon>Fusobacteriota</taxon>
        <taxon>Fusobacteriia</taxon>
        <taxon>Fusobacteriales</taxon>
        <taxon>Fusobacteriaceae</taxon>
        <taxon>Fusobacterium</taxon>
    </lineage>
</organism>
<dbReference type="Proteomes" id="UP000063275">
    <property type="component" value="Chromosome"/>
</dbReference>
<evidence type="ECO:0008006" key="3">
    <source>
        <dbReference type="Google" id="ProtNLM"/>
    </source>
</evidence>